<proteinExistence type="predicted"/>
<sequence>DEIYSMASEKGDVAEDFMEIMQEACYHLSDSIGDVYLGGWCDWVQDVAYPECPGGYYLL</sequence>
<gene>
    <name evidence="1" type="ORF">KIPB_016444</name>
</gene>
<feature type="non-terminal residue" evidence="1">
    <location>
        <position position="1"/>
    </location>
</feature>
<evidence type="ECO:0000313" key="2">
    <source>
        <dbReference type="Proteomes" id="UP000265618"/>
    </source>
</evidence>
<name>A0A391NVK8_9EUKA</name>
<organism evidence="1 2">
    <name type="scientific">Kipferlia bialata</name>
    <dbReference type="NCBI Taxonomy" id="797122"/>
    <lineage>
        <taxon>Eukaryota</taxon>
        <taxon>Metamonada</taxon>
        <taxon>Carpediemonas-like organisms</taxon>
        <taxon>Kipferlia</taxon>
    </lineage>
</organism>
<accession>A0A391NVK8</accession>
<dbReference type="AlphaFoldDB" id="A0A391NVK8"/>
<comment type="caution">
    <text evidence="1">The sequence shown here is derived from an EMBL/GenBank/DDBJ whole genome shotgun (WGS) entry which is preliminary data.</text>
</comment>
<evidence type="ECO:0000313" key="1">
    <source>
        <dbReference type="EMBL" id="GCA65174.1"/>
    </source>
</evidence>
<keyword evidence="2" id="KW-1185">Reference proteome</keyword>
<dbReference type="Proteomes" id="UP000265618">
    <property type="component" value="Unassembled WGS sequence"/>
</dbReference>
<dbReference type="EMBL" id="BDIP01010054">
    <property type="protein sequence ID" value="GCA65174.1"/>
    <property type="molecule type" value="Genomic_DNA"/>
</dbReference>
<reference evidence="1 2" key="1">
    <citation type="journal article" date="2018" name="PLoS ONE">
        <title>The draft genome of Kipferlia bialata reveals reductive genome evolution in fornicate parasites.</title>
        <authorList>
            <person name="Tanifuji G."/>
            <person name="Takabayashi S."/>
            <person name="Kume K."/>
            <person name="Takagi M."/>
            <person name="Nakayama T."/>
            <person name="Kamikawa R."/>
            <person name="Inagaki Y."/>
            <person name="Hashimoto T."/>
        </authorList>
    </citation>
    <scope>NUCLEOTIDE SEQUENCE [LARGE SCALE GENOMIC DNA]</scope>
    <source>
        <strain evidence="1">NY0173</strain>
    </source>
</reference>
<protein>
    <submittedName>
        <fullName evidence="1">Uncharacterized protein</fullName>
    </submittedName>
</protein>